<proteinExistence type="predicted"/>
<dbReference type="GO" id="GO:0016491">
    <property type="term" value="F:oxidoreductase activity"/>
    <property type="evidence" value="ECO:0007669"/>
    <property type="project" value="UniProtKB-ARBA"/>
</dbReference>
<evidence type="ECO:0000313" key="8">
    <source>
        <dbReference type="EMBL" id="PMP67088.1"/>
    </source>
</evidence>
<evidence type="ECO:0000256" key="1">
    <source>
        <dbReference type="ARBA" id="ARBA00022448"/>
    </source>
</evidence>
<keyword evidence="6" id="KW-0411">Iron-sulfur</keyword>
<dbReference type="AlphaFoldDB" id="A0A2N7PNK3"/>
<dbReference type="Proteomes" id="UP000235460">
    <property type="component" value="Unassembled WGS sequence"/>
</dbReference>
<name>A0A2N7PNK3_9BACT</name>
<comment type="caution">
    <text evidence="8">The sequence shown here is derived from an EMBL/GenBank/DDBJ whole genome shotgun (WGS) entry which is preliminary data.</text>
</comment>
<keyword evidence="2" id="KW-0004">4Fe-4S</keyword>
<dbReference type="GO" id="GO:0051539">
    <property type="term" value="F:4 iron, 4 sulfur cluster binding"/>
    <property type="evidence" value="ECO:0007669"/>
    <property type="project" value="UniProtKB-KW"/>
</dbReference>
<dbReference type="InterPro" id="IPR004017">
    <property type="entry name" value="Cys_rich_dom"/>
</dbReference>
<keyword evidence="5" id="KW-0408">Iron</keyword>
<gene>
    <name evidence="8" type="ORF">C0190_04075</name>
</gene>
<feature type="domain" description="Cysteine-rich" evidence="7">
    <location>
        <begin position="43"/>
        <end position="131"/>
    </location>
</feature>
<evidence type="ECO:0000256" key="4">
    <source>
        <dbReference type="ARBA" id="ARBA00022982"/>
    </source>
</evidence>
<evidence type="ECO:0000256" key="2">
    <source>
        <dbReference type="ARBA" id="ARBA00022485"/>
    </source>
</evidence>
<protein>
    <recommendedName>
        <fullName evidence="7">Cysteine-rich domain-containing protein</fullName>
    </recommendedName>
</protein>
<evidence type="ECO:0000259" key="7">
    <source>
        <dbReference type="Pfam" id="PF02754"/>
    </source>
</evidence>
<keyword evidence="4" id="KW-0249">Electron transport</keyword>
<evidence type="ECO:0000256" key="5">
    <source>
        <dbReference type="ARBA" id="ARBA00023004"/>
    </source>
</evidence>
<dbReference type="EMBL" id="PNIK01000059">
    <property type="protein sequence ID" value="PMP67088.1"/>
    <property type="molecule type" value="Genomic_DNA"/>
</dbReference>
<organism evidence="8 9">
    <name type="scientific">Thermodesulfobacterium geofontis</name>
    <dbReference type="NCBI Taxonomy" id="1295609"/>
    <lineage>
        <taxon>Bacteria</taxon>
        <taxon>Pseudomonadati</taxon>
        <taxon>Thermodesulfobacteriota</taxon>
        <taxon>Thermodesulfobacteria</taxon>
        <taxon>Thermodesulfobacteriales</taxon>
        <taxon>Thermodesulfobacteriaceae</taxon>
        <taxon>Thermodesulfobacterium</taxon>
    </lineage>
</organism>
<sequence>MAPTMMGYKEIPFEVMHPGEFYYELLVSGRLKIDPAKKIKEPVTLHDPCNVIRRAGAAEKFRYIVEQTCEDFREMYPNREHNFCCNAGGGLSSLVQWYSHEARGNRVKAEQIMATGAKIVIVPCHNCTTGIKSIINYYKLPVKTMFFDELLVNTMYIPEEMLPEEG</sequence>
<keyword evidence="1" id="KW-0813">Transport</keyword>
<reference evidence="8 9" key="1">
    <citation type="submission" date="2018-01" db="EMBL/GenBank/DDBJ databases">
        <title>Metagenomic assembled genomes from two thermal pools in the Uzon Caldera, Kamchatka, Russia.</title>
        <authorList>
            <person name="Wilkins L."/>
            <person name="Ettinger C."/>
        </authorList>
    </citation>
    <scope>NUCLEOTIDE SEQUENCE [LARGE SCALE GENOMIC DNA]</scope>
    <source>
        <strain evidence="8">ZAV-08</strain>
    </source>
</reference>
<keyword evidence="3" id="KW-0479">Metal-binding</keyword>
<dbReference type="GO" id="GO:0046872">
    <property type="term" value="F:metal ion binding"/>
    <property type="evidence" value="ECO:0007669"/>
    <property type="project" value="UniProtKB-KW"/>
</dbReference>
<accession>A0A2N7PNK3</accession>
<dbReference type="PANTHER" id="PTHR43551">
    <property type="entry name" value="FUMARATE REDUCTASE IRON-SULFUR SUBUNIT"/>
    <property type="match status" value="1"/>
</dbReference>
<evidence type="ECO:0000313" key="9">
    <source>
        <dbReference type="Proteomes" id="UP000235460"/>
    </source>
</evidence>
<dbReference type="Pfam" id="PF02754">
    <property type="entry name" value="CCG"/>
    <property type="match status" value="1"/>
</dbReference>
<dbReference type="PANTHER" id="PTHR43551:SF1">
    <property type="entry name" value="HETERODISULFIDE REDUCTASE"/>
    <property type="match status" value="1"/>
</dbReference>
<evidence type="ECO:0000256" key="3">
    <source>
        <dbReference type="ARBA" id="ARBA00022723"/>
    </source>
</evidence>
<evidence type="ECO:0000256" key="6">
    <source>
        <dbReference type="ARBA" id="ARBA00023014"/>
    </source>
</evidence>